<dbReference type="SUPFAM" id="SSF46458">
    <property type="entry name" value="Globin-like"/>
    <property type="match status" value="1"/>
</dbReference>
<evidence type="ECO:0000256" key="5">
    <source>
        <dbReference type="ARBA" id="ARBA00023004"/>
    </source>
</evidence>
<dbReference type="PROSITE" id="PS01033">
    <property type="entry name" value="GLOBIN"/>
    <property type="match status" value="1"/>
</dbReference>
<dbReference type="GO" id="GO:0005344">
    <property type="term" value="F:oxygen carrier activity"/>
    <property type="evidence" value="ECO:0007669"/>
    <property type="project" value="UniProtKB-KW"/>
</dbReference>
<evidence type="ECO:0000256" key="1">
    <source>
        <dbReference type="ARBA" id="ARBA00022448"/>
    </source>
</evidence>
<feature type="domain" description="Globin" evidence="8">
    <location>
        <begin position="28"/>
        <end position="143"/>
    </location>
</feature>
<evidence type="ECO:0000256" key="4">
    <source>
        <dbReference type="ARBA" id="ARBA00022723"/>
    </source>
</evidence>
<accession>A0AAD9JV67</accession>
<dbReference type="Gene3D" id="1.10.490.10">
    <property type="entry name" value="Globins"/>
    <property type="match status" value="2"/>
</dbReference>
<keyword evidence="2 6" id="KW-0349">Heme</keyword>
<evidence type="ECO:0000259" key="8">
    <source>
        <dbReference type="PROSITE" id="PS01033"/>
    </source>
</evidence>
<proteinExistence type="inferred from homology"/>
<name>A0AAD9JV67_9ANNE</name>
<dbReference type="PANTHER" id="PTHR46458">
    <property type="entry name" value="BLR2807 PROTEIN"/>
    <property type="match status" value="1"/>
</dbReference>
<gene>
    <name evidence="9" type="ORF">LSH36_150g08034</name>
</gene>
<keyword evidence="10" id="KW-1185">Reference proteome</keyword>
<evidence type="ECO:0000313" key="9">
    <source>
        <dbReference type="EMBL" id="KAK2159614.1"/>
    </source>
</evidence>
<evidence type="ECO:0000256" key="7">
    <source>
        <dbReference type="SAM" id="MobiDB-lite"/>
    </source>
</evidence>
<keyword evidence="5" id="KW-0408">Iron</keyword>
<evidence type="ECO:0000256" key="6">
    <source>
        <dbReference type="RuleBase" id="RU000356"/>
    </source>
</evidence>
<comment type="similarity">
    <text evidence="6">Belongs to the globin family.</text>
</comment>
<protein>
    <recommendedName>
        <fullName evidence="8">Globin domain-containing protein</fullName>
    </recommendedName>
</protein>
<dbReference type="AlphaFoldDB" id="A0AAD9JV67"/>
<dbReference type="CDD" id="cd01040">
    <property type="entry name" value="Mb-like"/>
    <property type="match status" value="1"/>
</dbReference>
<keyword evidence="1 6" id="KW-0813">Transport</keyword>
<dbReference type="InterPro" id="IPR000971">
    <property type="entry name" value="Globin"/>
</dbReference>
<dbReference type="GO" id="GO:0020037">
    <property type="term" value="F:heme binding"/>
    <property type="evidence" value="ECO:0007669"/>
    <property type="project" value="InterPro"/>
</dbReference>
<organism evidence="9 10">
    <name type="scientific">Paralvinella palmiformis</name>
    <dbReference type="NCBI Taxonomy" id="53620"/>
    <lineage>
        <taxon>Eukaryota</taxon>
        <taxon>Metazoa</taxon>
        <taxon>Spiralia</taxon>
        <taxon>Lophotrochozoa</taxon>
        <taxon>Annelida</taxon>
        <taxon>Polychaeta</taxon>
        <taxon>Sedentaria</taxon>
        <taxon>Canalipalpata</taxon>
        <taxon>Terebellida</taxon>
        <taxon>Terebelliformia</taxon>
        <taxon>Alvinellidae</taxon>
        <taxon>Paralvinella</taxon>
    </lineage>
</organism>
<dbReference type="EMBL" id="JAODUP010000150">
    <property type="protein sequence ID" value="KAK2159614.1"/>
    <property type="molecule type" value="Genomic_DNA"/>
</dbReference>
<keyword evidence="4" id="KW-0479">Metal-binding</keyword>
<dbReference type="InterPro" id="IPR009050">
    <property type="entry name" value="Globin-like_sf"/>
</dbReference>
<reference evidence="9" key="1">
    <citation type="journal article" date="2023" name="Mol. Biol. Evol.">
        <title>Third-Generation Sequencing Reveals the Adaptive Role of the Epigenome in Three Deep-Sea Polychaetes.</title>
        <authorList>
            <person name="Perez M."/>
            <person name="Aroh O."/>
            <person name="Sun Y."/>
            <person name="Lan Y."/>
            <person name="Juniper S.K."/>
            <person name="Young C.R."/>
            <person name="Angers B."/>
            <person name="Qian P.Y."/>
        </authorList>
    </citation>
    <scope>NUCLEOTIDE SEQUENCE</scope>
    <source>
        <strain evidence="9">P08H-3</strain>
    </source>
</reference>
<dbReference type="InterPro" id="IPR012292">
    <property type="entry name" value="Globin/Proto"/>
</dbReference>
<feature type="region of interest" description="Disordered" evidence="7">
    <location>
        <begin position="205"/>
        <end position="247"/>
    </location>
</feature>
<evidence type="ECO:0000256" key="3">
    <source>
        <dbReference type="ARBA" id="ARBA00022621"/>
    </source>
</evidence>
<dbReference type="GO" id="GO:0046872">
    <property type="term" value="F:metal ion binding"/>
    <property type="evidence" value="ECO:0007669"/>
    <property type="project" value="UniProtKB-KW"/>
</dbReference>
<evidence type="ECO:0000256" key="2">
    <source>
        <dbReference type="ARBA" id="ARBA00022617"/>
    </source>
</evidence>
<sequence>MGGTVSYKGRALLNCGSRKDKMENDQYDLTDREKELVRSTWIRLMERSNEVSIDIFLRIFEKIPQAKQFFPFKNAIVLIPNLIKLGQQHADIQGFQHDYFDVFRKAMNEVFSKYLGRAYTSETRTAWNKIFSLITDKVEEGYLEGQEIKTRRESQQLQAKADHDLPKMTSKMCPLSENRIGKSTVDQEYSDLFQLSEQDCAPSNEHNPDMDAQKRGCPVKHVTSTDGSTIKERSTCNGDEQPPGGVEDTKLANLHINNNGVVDGLSTGIQSSNEEARGFSDLGNCL</sequence>
<dbReference type="GO" id="GO:0019825">
    <property type="term" value="F:oxygen binding"/>
    <property type="evidence" value="ECO:0007669"/>
    <property type="project" value="InterPro"/>
</dbReference>
<dbReference type="Proteomes" id="UP001208570">
    <property type="component" value="Unassembled WGS sequence"/>
</dbReference>
<dbReference type="InterPro" id="IPR044399">
    <property type="entry name" value="Mb-like_M"/>
</dbReference>
<dbReference type="InterPro" id="IPR050532">
    <property type="entry name" value="Globin-like_OT"/>
</dbReference>
<dbReference type="Pfam" id="PF00042">
    <property type="entry name" value="Globin"/>
    <property type="match status" value="1"/>
</dbReference>
<keyword evidence="3 6" id="KW-0561">Oxygen transport</keyword>
<evidence type="ECO:0000313" key="10">
    <source>
        <dbReference type="Proteomes" id="UP001208570"/>
    </source>
</evidence>
<dbReference type="PANTHER" id="PTHR46458:SF1">
    <property type="entry name" value="GEO09476P1"/>
    <property type="match status" value="1"/>
</dbReference>
<comment type="caution">
    <text evidence="9">The sequence shown here is derived from an EMBL/GenBank/DDBJ whole genome shotgun (WGS) entry which is preliminary data.</text>
</comment>